<dbReference type="Pfam" id="PF24662">
    <property type="entry name" value="DUF7650"/>
    <property type="match status" value="1"/>
</dbReference>
<keyword evidence="4" id="KW-0539">Nucleus</keyword>
<dbReference type="EMBL" id="CP097510">
    <property type="protein sequence ID" value="URE42039.1"/>
    <property type="molecule type" value="Genomic_DNA"/>
</dbReference>
<gene>
    <name evidence="7" type="ORF">MUK42_15791</name>
</gene>
<keyword evidence="8" id="KW-1185">Reference proteome</keyword>
<reference evidence="7" key="1">
    <citation type="submission" date="2022-05" db="EMBL/GenBank/DDBJ databases">
        <title>The Musa troglodytarum L. genome provides insights into the mechanism of non-climacteric behaviour and enrichment of carotenoids.</title>
        <authorList>
            <person name="Wang J."/>
        </authorList>
    </citation>
    <scope>NUCLEOTIDE SEQUENCE</scope>
    <source>
        <tissue evidence="7">Leaf</tissue>
    </source>
</reference>
<feature type="region of interest" description="Disordered" evidence="5">
    <location>
        <begin position="899"/>
        <end position="935"/>
    </location>
</feature>
<feature type="domain" description="SANT" evidence="6">
    <location>
        <begin position="267"/>
        <end position="319"/>
    </location>
</feature>
<dbReference type="PANTHER" id="PTHR13859:SF11">
    <property type="entry name" value="GRUNGE, ISOFORM J"/>
    <property type="match status" value="1"/>
</dbReference>
<evidence type="ECO:0000256" key="2">
    <source>
        <dbReference type="ARBA" id="ARBA00023015"/>
    </source>
</evidence>
<dbReference type="InterPro" id="IPR009057">
    <property type="entry name" value="Homeodomain-like_sf"/>
</dbReference>
<dbReference type="Pfam" id="PF25826">
    <property type="entry name" value="DUF7952"/>
    <property type="match status" value="1"/>
</dbReference>
<dbReference type="FunFam" id="1.10.10.60:FF:000374">
    <property type="entry name" value="Arginine-glutamic acid dipeptide repeat protein"/>
    <property type="match status" value="1"/>
</dbReference>
<comment type="subcellular location">
    <subcellularLocation>
        <location evidence="1">Nucleus</location>
    </subcellularLocation>
</comment>
<dbReference type="InterPro" id="IPR017884">
    <property type="entry name" value="SANT_dom"/>
</dbReference>
<sequence length="1051" mass="115558">MQSKGRATPPIFVSDLRLSARSLAVALASLVLSSIDFFSVSSKSQQATPISGRRSMDTVEMDYMEEEQTARTFPDQFPSPDPVCRNGIYDEPQLCPRIGDGYQVEILALATESQCLSVKACVTSTSNVLAVEHHVGVGLPISIMWVQRAGDDTKVAQKEFSGTNIEKIRADDVKVDQSCSNKGESVDYRNTEKSQADAVHRILSKLPGKSSNNNCVNLCSLTCEDDCIGTQKCCKEFGESINKRRMDSGVPLQQFSEANDYSALPGSPSSSWSEDETQSFLLGLYIFGKNLGQVKRFIECKKMGDILSHYYGNFYKSDAYCRWSECRKIRSRRCILGHRIFTGWRQQEFLSRVLPRIPKDVQHTLMEATNILNEGRVSLEEFVCTLKATVGLLALVDVIGIGKGHDLTSIISDPVRSNQSLSIRSEIPVGKACSSLTSGDIIKILTGDFRLSKAKSNDLFWEAVWPRLLARGWHSEQPKDVSSKHVLVFLMPGIKKFSRKKLVKGHHYFDSVSDVLNKVASDPSLMELEDEGADSTKDENGCAMDTESIQNGLLDRQRHRYLRPKVSICNSELMKFTIVDTSLVQGDEPFKVRELRSLPIEASSNCGPLTHTGQIGSDSSGDSDDSSSDDQEDYDSDAFDNKKPKVSSKGTVGKAVHAAPSGNALTLSSTILPTNGYISSDQCLGQLNGKLHMKNTKSQFSRRAKSDRQSYLAPMPKRRLTACKEQTGHHAYSFLNSHEPMEEGAQPKLGGDDIVGDMYPKMSTDAGPDQLGKWDFKEECCGNAATLEATFSDGKPGSRNLIDLNVPPNVPLDFENGEHLNSESAGSQHDLNEEEAVNLTETKQQHDGFGAVENVTEEPGDQQPLVVNSRRQSTRNRPPTTKALEALACGFLGTKRRGRDTRGLLSGSVTKRPSRHVRKTAVEAPAPAPPTNTNSCAIGVSNATVNDLYKGSIHQVHTSSESRVQPDGDGIQNLLSVQHLARNDEDARIETAVGICLDRLFSQHALSHNVPFTNSSSRGITDLCIDYNFVAVMFILKWDMLQLGQFAACIV</sequence>
<keyword evidence="3" id="KW-0804">Transcription</keyword>
<evidence type="ECO:0000256" key="5">
    <source>
        <dbReference type="SAM" id="MobiDB-lite"/>
    </source>
</evidence>
<evidence type="ECO:0000256" key="3">
    <source>
        <dbReference type="ARBA" id="ARBA00023163"/>
    </source>
</evidence>
<evidence type="ECO:0000313" key="8">
    <source>
        <dbReference type="Proteomes" id="UP001055439"/>
    </source>
</evidence>
<feature type="compositionally biased region" description="Polar residues" evidence="5">
    <location>
        <begin position="602"/>
        <end position="616"/>
    </location>
</feature>
<dbReference type="GO" id="GO:0003714">
    <property type="term" value="F:transcription corepressor activity"/>
    <property type="evidence" value="ECO:0007669"/>
    <property type="project" value="TreeGrafter"/>
</dbReference>
<evidence type="ECO:0000256" key="1">
    <source>
        <dbReference type="ARBA" id="ARBA00004123"/>
    </source>
</evidence>
<dbReference type="InterPro" id="IPR057712">
    <property type="entry name" value="DUF7952"/>
</dbReference>
<organism evidence="7 8">
    <name type="scientific">Musa troglodytarum</name>
    <name type="common">fe'i banana</name>
    <dbReference type="NCBI Taxonomy" id="320322"/>
    <lineage>
        <taxon>Eukaryota</taxon>
        <taxon>Viridiplantae</taxon>
        <taxon>Streptophyta</taxon>
        <taxon>Embryophyta</taxon>
        <taxon>Tracheophyta</taxon>
        <taxon>Spermatophyta</taxon>
        <taxon>Magnoliopsida</taxon>
        <taxon>Liliopsida</taxon>
        <taxon>Zingiberales</taxon>
        <taxon>Musaceae</taxon>
        <taxon>Musa</taxon>
    </lineage>
</organism>
<evidence type="ECO:0000313" key="7">
    <source>
        <dbReference type="EMBL" id="URE42039.1"/>
    </source>
</evidence>
<dbReference type="Proteomes" id="UP001055439">
    <property type="component" value="Chromosome 8"/>
</dbReference>
<dbReference type="PANTHER" id="PTHR13859">
    <property type="entry name" value="ATROPHIN-RELATED"/>
    <property type="match status" value="1"/>
</dbReference>
<dbReference type="AlphaFoldDB" id="A0A9E7I4Y9"/>
<evidence type="ECO:0000259" key="6">
    <source>
        <dbReference type="PROSITE" id="PS51293"/>
    </source>
</evidence>
<protein>
    <recommendedName>
        <fullName evidence="6">SANT domain-containing protein</fullName>
    </recommendedName>
</protein>
<dbReference type="SUPFAM" id="SSF46689">
    <property type="entry name" value="Homeodomain-like"/>
    <property type="match status" value="1"/>
</dbReference>
<evidence type="ECO:0000256" key="4">
    <source>
        <dbReference type="ARBA" id="ARBA00023242"/>
    </source>
</evidence>
<dbReference type="OrthoDB" id="1634742at2759"/>
<feature type="compositionally biased region" description="Acidic residues" evidence="5">
    <location>
        <begin position="621"/>
        <end position="638"/>
    </location>
</feature>
<dbReference type="GO" id="GO:0005634">
    <property type="term" value="C:nucleus"/>
    <property type="evidence" value="ECO:0007669"/>
    <property type="project" value="UniProtKB-SubCell"/>
</dbReference>
<dbReference type="InterPro" id="IPR056067">
    <property type="entry name" value="DUF7650"/>
</dbReference>
<accession>A0A9E7I4Y9</accession>
<keyword evidence="2" id="KW-0805">Transcription regulation</keyword>
<feature type="region of interest" description="Disordered" evidence="5">
    <location>
        <begin position="602"/>
        <end position="655"/>
    </location>
</feature>
<name>A0A9E7I4Y9_9LILI</name>
<proteinExistence type="predicted"/>
<dbReference type="PROSITE" id="PS51293">
    <property type="entry name" value="SANT"/>
    <property type="match status" value="1"/>
</dbReference>